<keyword evidence="4" id="KW-0393">Immunoglobulin domain</keyword>
<feature type="domain" description="Ig-like" evidence="6">
    <location>
        <begin position="477"/>
        <end position="581"/>
    </location>
</feature>
<organism evidence="7">
    <name type="scientific">Echinostoma caproni</name>
    <dbReference type="NCBI Taxonomy" id="27848"/>
    <lineage>
        <taxon>Eukaryota</taxon>
        <taxon>Metazoa</taxon>
        <taxon>Spiralia</taxon>
        <taxon>Lophotrochozoa</taxon>
        <taxon>Platyhelminthes</taxon>
        <taxon>Trematoda</taxon>
        <taxon>Digenea</taxon>
        <taxon>Plagiorchiida</taxon>
        <taxon>Echinostomata</taxon>
        <taxon>Echinostomatoidea</taxon>
        <taxon>Echinostomatidae</taxon>
        <taxon>Echinostoma</taxon>
    </lineage>
</organism>
<evidence type="ECO:0000256" key="2">
    <source>
        <dbReference type="ARBA" id="ARBA00022737"/>
    </source>
</evidence>
<dbReference type="InterPro" id="IPR051170">
    <property type="entry name" value="Neural/epithelial_adhesion"/>
</dbReference>
<keyword evidence="2" id="KW-0677">Repeat</keyword>
<proteinExistence type="predicted"/>
<dbReference type="SUPFAM" id="SSF48726">
    <property type="entry name" value="Immunoglobulin"/>
    <property type="match status" value="3"/>
</dbReference>
<dbReference type="PANTHER" id="PTHR12231:SF253">
    <property type="entry name" value="DPR-INTERACTING PROTEIN ETA, ISOFORM B-RELATED"/>
    <property type="match status" value="1"/>
</dbReference>
<feature type="domain" description="Ig-like" evidence="6">
    <location>
        <begin position="309"/>
        <end position="449"/>
    </location>
</feature>
<dbReference type="InterPro" id="IPR003598">
    <property type="entry name" value="Ig_sub2"/>
</dbReference>
<evidence type="ECO:0000256" key="5">
    <source>
        <dbReference type="SAM" id="MobiDB-lite"/>
    </source>
</evidence>
<dbReference type="SMART" id="SM00409">
    <property type="entry name" value="IG"/>
    <property type="match status" value="3"/>
</dbReference>
<dbReference type="InterPro" id="IPR013098">
    <property type="entry name" value="Ig_I-set"/>
</dbReference>
<keyword evidence="3" id="KW-1015">Disulfide bond</keyword>
<evidence type="ECO:0000256" key="4">
    <source>
        <dbReference type="ARBA" id="ARBA00023319"/>
    </source>
</evidence>
<evidence type="ECO:0000259" key="6">
    <source>
        <dbReference type="PROSITE" id="PS50835"/>
    </source>
</evidence>
<dbReference type="Gene3D" id="2.60.40.10">
    <property type="entry name" value="Immunoglobulins"/>
    <property type="match status" value="4"/>
</dbReference>
<reference evidence="7" key="1">
    <citation type="submission" date="2016-06" db="UniProtKB">
        <authorList>
            <consortium name="WormBaseParasite"/>
        </authorList>
    </citation>
    <scope>IDENTIFICATION</scope>
</reference>
<dbReference type="WBParaSite" id="ECPE_0000604501-mRNA-1">
    <property type="protein sequence ID" value="ECPE_0000604501-mRNA-1"/>
    <property type="gene ID" value="ECPE_0000604501"/>
</dbReference>
<dbReference type="InterPro" id="IPR036179">
    <property type="entry name" value="Ig-like_dom_sf"/>
</dbReference>
<evidence type="ECO:0000256" key="3">
    <source>
        <dbReference type="ARBA" id="ARBA00023157"/>
    </source>
</evidence>
<evidence type="ECO:0000256" key="1">
    <source>
        <dbReference type="ARBA" id="ARBA00022729"/>
    </source>
</evidence>
<sequence length="649" mass="72070">LGVAFAATSITMTVADETGRALFPRDSTPSHSVANTGQSVRMDMSHNPPIISAQAGGKLAVKCHMDLSNPRPKIQWRLYRCPTQTINISEPIPFKELTKECVIETIQGGEESVLDKTVIQSQIVLALNWTHHGDIIECMAEPQVPWALGPDHMSVHIKDGITQPRLRERVLMNIQFAPLFLRPAQHLNWPVEKMHVGLFEHRLPQYIVVDGGSVDLDLEPSANPEVTSFVWYKNEDLLQLTNTITSSSSEQQQHQQQQQQQQQMRIYAHNSVLRIRPVRIVDMANYTLLATNSLGTARFRFFLNVTYGPQLIGPPVINITVAGRKAQLECQAKANPTPSENAVRWRRISHSFAHLDPVHRFYRTSSGNAVTTSESSDQQQQQQQSIADSVTGIRCNKGTWHNGFKYFAKCWNPSPGVLASSLTIYDLGPSDVGRYQCHMDNAIGSPAVRFVDLIYPFAPQVIPIPRWARAAPGTGYPPIADTAGMNGTSEGNHVTKSLQARLTCVIAAEPIPTVEWVREPANLTLVEGGQFRSQIKAVRPGLYHAVLYLNKPRDVDMGKYYCKAKNLVGEDAGQVELVAATEPDLPTTPRLLNATSTTLAVAWTQGFNGGPVQKFKLRWASNENPDKFMETDVAEDLESETIAYEIKGE</sequence>
<dbReference type="InterPro" id="IPR003599">
    <property type="entry name" value="Ig_sub"/>
</dbReference>
<evidence type="ECO:0000313" key="7">
    <source>
        <dbReference type="WBParaSite" id="ECPE_0000604501-mRNA-1"/>
    </source>
</evidence>
<dbReference type="SMART" id="SM00408">
    <property type="entry name" value="IGc2"/>
    <property type="match status" value="3"/>
</dbReference>
<dbReference type="GO" id="GO:0043005">
    <property type="term" value="C:neuron projection"/>
    <property type="evidence" value="ECO:0007669"/>
    <property type="project" value="TreeGrafter"/>
</dbReference>
<feature type="compositionally biased region" description="Polar residues" evidence="5">
    <location>
        <begin position="366"/>
        <end position="377"/>
    </location>
</feature>
<dbReference type="InterPro" id="IPR013783">
    <property type="entry name" value="Ig-like_fold"/>
</dbReference>
<feature type="region of interest" description="Disordered" evidence="5">
    <location>
        <begin position="366"/>
        <end position="385"/>
    </location>
</feature>
<dbReference type="InterPro" id="IPR007110">
    <property type="entry name" value="Ig-like_dom"/>
</dbReference>
<dbReference type="SUPFAM" id="SSF49265">
    <property type="entry name" value="Fibronectin type III"/>
    <property type="match status" value="1"/>
</dbReference>
<protein>
    <submittedName>
        <fullName evidence="7">Ig-like domain-containing protein</fullName>
    </submittedName>
</protein>
<dbReference type="AlphaFoldDB" id="A0A183AGE7"/>
<accession>A0A183AGE7</accession>
<name>A0A183AGE7_9TREM</name>
<dbReference type="InterPro" id="IPR036116">
    <property type="entry name" value="FN3_sf"/>
</dbReference>
<dbReference type="PANTHER" id="PTHR12231">
    <property type="entry name" value="CTX-RELATED TYPE I TRANSMEMBRANE PROTEIN"/>
    <property type="match status" value="1"/>
</dbReference>
<keyword evidence="1" id="KW-0732">Signal</keyword>
<dbReference type="Pfam" id="PF07679">
    <property type="entry name" value="I-set"/>
    <property type="match status" value="2"/>
</dbReference>
<dbReference type="PROSITE" id="PS50835">
    <property type="entry name" value="IG_LIKE"/>
    <property type="match status" value="2"/>
</dbReference>